<evidence type="ECO:0000313" key="1">
    <source>
        <dbReference type="EMBL" id="QDX25926.1"/>
    </source>
</evidence>
<reference evidence="1 2" key="1">
    <citation type="submission" date="2019-07" db="EMBL/GenBank/DDBJ databases">
        <title>Sphingomonas alkalisoli sp. nov., isolated from rhizosphere soil of Suaedae salsa.</title>
        <authorList>
            <person name="Zhang H."/>
            <person name="Xu L."/>
            <person name="Zhang J.-X."/>
            <person name="Sun J.-Q."/>
        </authorList>
    </citation>
    <scope>NUCLEOTIDE SEQUENCE [LARGE SCALE GENOMIC DNA]</scope>
    <source>
        <strain evidence="1 2">XS-10</strain>
    </source>
</reference>
<sequence>MTMRCTECRFSYGEVLPKVDKATIYLDQFVFSAVFKIKAGSRAPLGHEDFYEELIPLLRRIVLLQQAIFPHSDLHSNETIVFHDARGLRDAYEDIGGDASLRESRDIEMDQVFAFARAFRDGGEPQLAFTPDQVLQRPRNDWLSDIRISVNADYSQFADGIRRERDRGFDALRELITMWAEEKPTFRELLRRESQFGKHRRTALAAAMQRMANTGPAGGGIDLLDALLDPVWREFFALRDFLREGRTEEEAMLRVGAFWDWPRLRDVPFNRIFAYLFAAFGRRVTMGQRKFTRGIMTDFQAIAAYAPYVDAMFVDRECALLLNEGELREELRYRAQIFSYANKDEFLAYLRALEALATAEVRHYSERIYGLD</sequence>
<name>A0A518RER3_9SPHN</name>
<protein>
    <submittedName>
        <fullName evidence="1">Uncharacterized protein</fullName>
    </submittedName>
</protein>
<evidence type="ECO:0000313" key="2">
    <source>
        <dbReference type="Proteomes" id="UP000318055"/>
    </source>
</evidence>
<gene>
    <name evidence="1" type="ORF">FPZ54_07745</name>
</gene>
<dbReference type="AlphaFoldDB" id="A0A518RER3"/>
<organism evidence="1 2">
    <name type="scientific">Sphingomonas suaedae</name>
    <dbReference type="NCBI Taxonomy" id="2599297"/>
    <lineage>
        <taxon>Bacteria</taxon>
        <taxon>Pseudomonadati</taxon>
        <taxon>Pseudomonadota</taxon>
        <taxon>Alphaproteobacteria</taxon>
        <taxon>Sphingomonadales</taxon>
        <taxon>Sphingomonadaceae</taxon>
        <taxon>Sphingomonas</taxon>
    </lineage>
</organism>
<dbReference type="OrthoDB" id="6064582at2"/>
<proteinExistence type="predicted"/>
<dbReference type="Proteomes" id="UP000318055">
    <property type="component" value="Chromosome"/>
</dbReference>
<dbReference type="EMBL" id="CP042239">
    <property type="protein sequence ID" value="QDX25926.1"/>
    <property type="molecule type" value="Genomic_DNA"/>
</dbReference>
<keyword evidence="2" id="KW-1185">Reference proteome</keyword>
<dbReference type="KEGG" id="ssua:FPZ54_07745"/>
<accession>A0A518RER3</accession>